<sequence>MDEIYSQALYTIVDAAGTDSNYGLAGFAQRRKPHRYAQVPGAKLIYLGTPPAEKVGSSPWGSRGWTYQEGFLSHRRIFFTDEQVVFQCNAMTCLESYEVPTKSRDRVVPHLTDTEPLNLSSKDFGKHLMEFSNRALSKDGDTLKAFLGVLNYFRKKEQCYHLYGNPIPTKKKKGHLINAWYHTKPGVRNAEYPSWSWTGWKGQIKTTSRNSLEYDLRVFKTRQRAGSPPEHRVGHRMSLDDYKKACSTNPQQDMEPVIELRGMMANVSFEVIKWNSEAMQDGAWAMIPKTGDTTYHSFLYLDEALTGICQFKLPVMVLQSGEKKSNDNIVILALNGLG</sequence>
<comment type="caution">
    <text evidence="2">The sequence shown here is derived from an EMBL/GenBank/DDBJ whole genome shotgun (WGS) entry which is preliminary data.</text>
</comment>
<dbReference type="GeneID" id="41991770"/>
<dbReference type="AlphaFoldDB" id="A0A366S8A1"/>
<accession>A0A366S8A1</accession>
<dbReference type="Proteomes" id="UP000253153">
    <property type="component" value="Unassembled WGS sequence"/>
</dbReference>
<protein>
    <recommendedName>
        <fullName evidence="1">Heterokaryon incompatibility domain-containing protein</fullName>
    </recommendedName>
</protein>
<dbReference type="RefSeq" id="XP_031019497.1">
    <property type="nucleotide sequence ID" value="XM_031156474.1"/>
</dbReference>
<dbReference type="EMBL" id="QKXC01000048">
    <property type="protein sequence ID" value="RBR24906.1"/>
    <property type="molecule type" value="Genomic_DNA"/>
</dbReference>
<proteinExistence type="predicted"/>
<dbReference type="Pfam" id="PF06985">
    <property type="entry name" value="HET"/>
    <property type="match status" value="1"/>
</dbReference>
<organism evidence="2 3">
    <name type="scientific">Fusarium coffeatum</name>
    <dbReference type="NCBI Taxonomy" id="231269"/>
    <lineage>
        <taxon>Eukaryota</taxon>
        <taxon>Fungi</taxon>
        <taxon>Dikarya</taxon>
        <taxon>Ascomycota</taxon>
        <taxon>Pezizomycotina</taxon>
        <taxon>Sordariomycetes</taxon>
        <taxon>Hypocreomycetidae</taxon>
        <taxon>Hypocreales</taxon>
        <taxon>Nectriaceae</taxon>
        <taxon>Fusarium</taxon>
        <taxon>Fusarium incarnatum-equiseti species complex</taxon>
    </lineage>
</organism>
<name>A0A366S8A1_9HYPO</name>
<dbReference type="PANTHER" id="PTHR33112:SF1">
    <property type="entry name" value="HETEROKARYON INCOMPATIBILITY DOMAIN-CONTAINING PROTEIN"/>
    <property type="match status" value="1"/>
</dbReference>
<evidence type="ECO:0000259" key="1">
    <source>
        <dbReference type="Pfam" id="PF06985"/>
    </source>
</evidence>
<reference evidence="2 3" key="1">
    <citation type="submission" date="2018-06" db="EMBL/GenBank/DDBJ databases">
        <title>Fusarium incarnatum-equiseti species complex species 28.</title>
        <authorList>
            <person name="Gardiner D.M."/>
        </authorList>
    </citation>
    <scope>NUCLEOTIDE SEQUENCE [LARGE SCALE GENOMIC DNA]</scope>
    <source>
        <strain evidence="2 3">FIESC_28</strain>
    </source>
</reference>
<feature type="domain" description="Heterokaryon incompatibility" evidence="1">
    <location>
        <begin position="1"/>
        <end position="69"/>
    </location>
</feature>
<dbReference type="PANTHER" id="PTHR33112">
    <property type="entry name" value="DOMAIN PROTEIN, PUTATIVE-RELATED"/>
    <property type="match status" value="1"/>
</dbReference>
<dbReference type="OrthoDB" id="5428863at2759"/>
<keyword evidence="3" id="KW-1185">Reference proteome</keyword>
<evidence type="ECO:0000313" key="2">
    <source>
        <dbReference type="EMBL" id="RBR24906.1"/>
    </source>
</evidence>
<dbReference type="InterPro" id="IPR010730">
    <property type="entry name" value="HET"/>
</dbReference>
<gene>
    <name evidence="2" type="ORF">FIESC28_02324</name>
</gene>
<evidence type="ECO:0000313" key="3">
    <source>
        <dbReference type="Proteomes" id="UP000253153"/>
    </source>
</evidence>